<keyword evidence="1" id="KW-1133">Transmembrane helix</keyword>
<dbReference type="AlphaFoldDB" id="A0A4Q9REB7"/>
<sequence>MGGPHRKVWAFLLALREPLLARSSVQSASIKALEAGRLDEKHRLPRSFVQPPAFQRCFWIFAVHGSIALALMAAFVTASFNRWIMVPLFSKAALEPRLG</sequence>
<dbReference type="Proteomes" id="UP000292639">
    <property type="component" value="Unassembled WGS sequence"/>
</dbReference>
<feature type="transmembrane region" description="Helical" evidence="1">
    <location>
        <begin position="58"/>
        <end position="80"/>
    </location>
</feature>
<evidence type="ECO:0000313" key="3">
    <source>
        <dbReference type="Proteomes" id="UP000292639"/>
    </source>
</evidence>
<comment type="caution">
    <text evidence="2">The sequence shown here is derived from an EMBL/GenBank/DDBJ whole genome shotgun (WGS) entry which is preliminary data.</text>
</comment>
<evidence type="ECO:0000313" key="2">
    <source>
        <dbReference type="EMBL" id="TBU99930.1"/>
    </source>
</evidence>
<dbReference type="RefSeq" id="WP_207388723.1">
    <property type="nucleotide sequence ID" value="NZ_QJUP01000001.1"/>
</dbReference>
<keyword evidence="3" id="KW-1185">Reference proteome</keyword>
<keyword evidence="1" id="KW-0812">Transmembrane</keyword>
<dbReference type="EMBL" id="QJUP01000001">
    <property type="protein sequence ID" value="TBU99930.1"/>
    <property type="molecule type" value="Genomic_DNA"/>
</dbReference>
<reference evidence="2 3" key="1">
    <citation type="submission" date="2018-06" db="EMBL/GenBank/DDBJ databases">
        <title>Three novel Pseudomonas species isolated from symptomatic oak.</title>
        <authorList>
            <person name="Bueno-Gonzalez V."/>
            <person name="Brady C."/>
        </authorList>
    </citation>
    <scope>NUCLEOTIDE SEQUENCE [LARGE SCALE GENOMIC DNA]</scope>
    <source>
        <strain evidence="2 3">P17C</strain>
    </source>
</reference>
<keyword evidence="1" id="KW-0472">Membrane</keyword>
<organism evidence="2 3">
    <name type="scientific">Stutzerimonas kirkiae</name>
    <dbReference type="NCBI Taxonomy" id="2211392"/>
    <lineage>
        <taxon>Bacteria</taxon>
        <taxon>Pseudomonadati</taxon>
        <taxon>Pseudomonadota</taxon>
        <taxon>Gammaproteobacteria</taxon>
        <taxon>Pseudomonadales</taxon>
        <taxon>Pseudomonadaceae</taxon>
        <taxon>Stutzerimonas</taxon>
    </lineage>
</organism>
<accession>A0A4Q9REB7</accession>
<proteinExistence type="predicted"/>
<gene>
    <name evidence="2" type="ORF">DNJ96_01145</name>
</gene>
<evidence type="ECO:0000256" key="1">
    <source>
        <dbReference type="SAM" id="Phobius"/>
    </source>
</evidence>
<protein>
    <submittedName>
        <fullName evidence="2">Uncharacterized protein</fullName>
    </submittedName>
</protein>
<name>A0A4Q9REB7_9GAMM</name>